<accession>A0ABY3RUG7</accession>
<proteinExistence type="predicted"/>
<reference evidence="1 2" key="1">
    <citation type="submission" date="2023-01" db="EMBL/GenBank/DDBJ databases">
        <title>Characterization of estradiol degrading bacteria Microbacterium sp. MZT7 and reveal degrading genes through genome analysis.</title>
        <authorList>
            <person name="Hao P."/>
            <person name="Gao Y."/>
        </authorList>
    </citation>
    <scope>NUCLEOTIDE SEQUENCE [LARGE SCALE GENOMIC DNA]</scope>
    <source>
        <strain evidence="1 2">MZT7</strain>
    </source>
</reference>
<keyword evidence="2" id="KW-1185">Reference proteome</keyword>
<dbReference type="EMBL" id="CP082781">
    <property type="protein sequence ID" value="UGS26588.1"/>
    <property type="molecule type" value="Genomic_DNA"/>
</dbReference>
<sequence>MIRETTLLSNVVLQTFDVSGPFVLGMSKLGYSKLGKATDTGSWTEWTAHATSIVAHRGARRDGVTIQNEVGLLTVTMRDPGNILNVANGLFPDTPARLVLRLGGVDRPLFTGRIYDMRRDLVRLTGRHTLTPVAVITIADAVRSHNSITRYGALPTAGYETFRARILRLTETAREPIEAPSTSPTALLARTVYESSLSNHLTLACQTMGAMWYVGADGTTRTRILDPAKAPQGPPFTFGTRPGALHHIRSQPSNGLADFVNTLYARQHRAKPDPNNPSSWVADDSTELTYYDPVSQGRWGNREAVHDTNYYFRTGDDFSACQARITPARDPKARVRRITWNAQERLADIPRLELGNVISYTDLSVTRTGPDGGTYWPEQRAFIIGIHHTITPTRWLIDLDLFGTD</sequence>
<name>A0ABY3RUG7_9MICO</name>
<dbReference type="RefSeq" id="WP_231820225.1">
    <property type="nucleotide sequence ID" value="NZ_CP082781.1"/>
</dbReference>
<evidence type="ECO:0000313" key="2">
    <source>
        <dbReference type="Proteomes" id="UP001199642"/>
    </source>
</evidence>
<evidence type="ECO:0000313" key="1">
    <source>
        <dbReference type="EMBL" id="UGS26588.1"/>
    </source>
</evidence>
<protein>
    <submittedName>
        <fullName evidence="1">Uncharacterized protein</fullName>
    </submittedName>
</protein>
<dbReference type="Proteomes" id="UP001199642">
    <property type="component" value="Chromosome"/>
</dbReference>
<organism evidence="1 2">
    <name type="scientific">Microbacterium resistens</name>
    <dbReference type="NCBI Taxonomy" id="156977"/>
    <lineage>
        <taxon>Bacteria</taxon>
        <taxon>Bacillati</taxon>
        <taxon>Actinomycetota</taxon>
        <taxon>Actinomycetes</taxon>
        <taxon>Micrococcales</taxon>
        <taxon>Microbacteriaceae</taxon>
        <taxon>Microbacterium</taxon>
    </lineage>
</organism>
<gene>
    <name evidence="1" type="ORF">K8F61_18560</name>
</gene>